<proteinExistence type="predicted"/>
<name>A0ABR1C434_NECAM</name>
<organism evidence="1 2">
    <name type="scientific">Necator americanus</name>
    <name type="common">Human hookworm</name>
    <dbReference type="NCBI Taxonomy" id="51031"/>
    <lineage>
        <taxon>Eukaryota</taxon>
        <taxon>Metazoa</taxon>
        <taxon>Ecdysozoa</taxon>
        <taxon>Nematoda</taxon>
        <taxon>Chromadorea</taxon>
        <taxon>Rhabditida</taxon>
        <taxon>Rhabditina</taxon>
        <taxon>Rhabditomorpha</taxon>
        <taxon>Strongyloidea</taxon>
        <taxon>Ancylostomatidae</taxon>
        <taxon>Bunostominae</taxon>
        <taxon>Necator</taxon>
    </lineage>
</organism>
<protein>
    <submittedName>
        <fullName evidence="1">Uncharacterized protein</fullName>
    </submittedName>
</protein>
<accession>A0ABR1C434</accession>
<reference evidence="1 2" key="1">
    <citation type="submission" date="2023-08" db="EMBL/GenBank/DDBJ databases">
        <title>A Necator americanus chromosomal reference genome.</title>
        <authorList>
            <person name="Ilik V."/>
            <person name="Petrzelkova K.J."/>
            <person name="Pardy F."/>
            <person name="Fuh T."/>
            <person name="Niatou-Singa F.S."/>
            <person name="Gouil Q."/>
            <person name="Baker L."/>
            <person name="Ritchie M.E."/>
            <person name="Jex A.R."/>
            <person name="Gazzola D."/>
            <person name="Li H."/>
            <person name="Toshio Fujiwara R."/>
            <person name="Zhan B."/>
            <person name="Aroian R.V."/>
            <person name="Pafco B."/>
            <person name="Schwarz E.M."/>
        </authorList>
    </citation>
    <scope>NUCLEOTIDE SEQUENCE [LARGE SCALE GENOMIC DNA]</scope>
    <source>
        <strain evidence="1 2">Aroian</strain>
        <tissue evidence="1">Whole animal</tissue>
    </source>
</reference>
<sequence length="70" mass="7796">MLADAIELRNICEEDLEKILHGCTERPCTPLWLPGTTAPSWKMADKLVVTVSCGSVKWSTSRIQGDSDYK</sequence>
<evidence type="ECO:0000313" key="2">
    <source>
        <dbReference type="Proteomes" id="UP001303046"/>
    </source>
</evidence>
<keyword evidence="2" id="KW-1185">Reference proteome</keyword>
<dbReference type="EMBL" id="JAVFWL010000002">
    <property type="protein sequence ID" value="KAK6733297.1"/>
    <property type="molecule type" value="Genomic_DNA"/>
</dbReference>
<evidence type="ECO:0000313" key="1">
    <source>
        <dbReference type="EMBL" id="KAK6733297.1"/>
    </source>
</evidence>
<comment type="caution">
    <text evidence="1">The sequence shown here is derived from an EMBL/GenBank/DDBJ whole genome shotgun (WGS) entry which is preliminary data.</text>
</comment>
<dbReference type="Proteomes" id="UP001303046">
    <property type="component" value="Unassembled WGS sequence"/>
</dbReference>
<gene>
    <name evidence="1" type="primary">Necator_chrII.g4984</name>
    <name evidence="1" type="ORF">RB195_017192</name>
</gene>